<sequence length="59" mass="6076">MIKALMIIITSIGSTPQAQALLVSPMECAAAAEDMAAAVAAGKAEGVVLCLYEEDMAYE</sequence>
<keyword evidence="1" id="KW-0732">Signal</keyword>
<protein>
    <submittedName>
        <fullName evidence="2">Uncharacterized protein</fullName>
    </submittedName>
</protein>
<dbReference type="AlphaFoldDB" id="A0A317DSK7"/>
<evidence type="ECO:0000256" key="1">
    <source>
        <dbReference type="SAM" id="SignalP"/>
    </source>
</evidence>
<keyword evidence="3" id="KW-1185">Reference proteome</keyword>
<proteinExistence type="predicted"/>
<feature type="chain" id="PRO_5016355872" evidence="1">
    <location>
        <begin position="21"/>
        <end position="59"/>
    </location>
</feature>
<evidence type="ECO:0000313" key="3">
    <source>
        <dbReference type="Proteomes" id="UP000245461"/>
    </source>
</evidence>
<accession>A0A317DSK7</accession>
<feature type="signal peptide" evidence="1">
    <location>
        <begin position="1"/>
        <end position="20"/>
    </location>
</feature>
<organism evidence="2 3">
    <name type="scientific">Zavarzinia aquatilis</name>
    <dbReference type="NCBI Taxonomy" id="2211142"/>
    <lineage>
        <taxon>Bacteria</taxon>
        <taxon>Pseudomonadati</taxon>
        <taxon>Pseudomonadota</taxon>
        <taxon>Alphaproteobacteria</taxon>
        <taxon>Rhodospirillales</taxon>
        <taxon>Zavarziniaceae</taxon>
        <taxon>Zavarzinia</taxon>
    </lineage>
</organism>
<dbReference type="RefSeq" id="WP_109908108.1">
    <property type="nucleotide sequence ID" value="NZ_QGLE01000022.1"/>
</dbReference>
<gene>
    <name evidence="2" type="ORF">DKG74_20840</name>
</gene>
<comment type="caution">
    <text evidence="2">The sequence shown here is derived from an EMBL/GenBank/DDBJ whole genome shotgun (WGS) entry which is preliminary data.</text>
</comment>
<dbReference type="EMBL" id="QGLE01000022">
    <property type="protein sequence ID" value="PWR17657.1"/>
    <property type="molecule type" value="Genomic_DNA"/>
</dbReference>
<name>A0A317DSK7_9PROT</name>
<dbReference type="Proteomes" id="UP000245461">
    <property type="component" value="Unassembled WGS sequence"/>
</dbReference>
<evidence type="ECO:0000313" key="2">
    <source>
        <dbReference type="EMBL" id="PWR17657.1"/>
    </source>
</evidence>
<reference evidence="2 3" key="1">
    <citation type="submission" date="2018-05" db="EMBL/GenBank/DDBJ databases">
        <title>Zavarzinia sp. HR-AS.</title>
        <authorList>
            <person name="Lee Y."/>
            <person name="Jeon C.O."/>
        </authorList>
    </citation>
    <scope>NUCLEOTIDE SEQUENCE [LARGE SCALE GENOMIC DNA]</scope>
    <source>
        <strain evidence="2 3">HR-AS</strain>
    </source>
</reference>